<keyword evidence="5" id="KW-1185">Reference proteome</keyword>
<dbReference type="CDD" id="cd00616">
    <property type="entry name" value="AHBA_syn"/>
    <property type="match status" value="1"/>
</dbReference>
<keyword evidence="4" id="KW-0032">Aminotransferase</keyword>
<dbReference type="RefSeq" id="WP_344304219.1">
    <property type="nucleotide sequence ID" value="NZ_BAAAQQ010000012.1"/>
</dbReference>
<dbReference type="PIRSF" id="PIRSF000390">
    <property type="entry name" value="PLP_StrS"/>
    <property type="match status" value="1"/>
</dbReference>
<dbReference type="Gene3D" id="3.90.1150.10">
    <property type="entry name" value="Aspartate Aminotransferase, domain 1"/>
    <property type="match status" value="1"/>
</dbReference>
<dbReference type="InterPro" id="IPR015422">
    <property type="entry name" value="PyrdxlP-dep_Trfase_small"/>
</dbReference>
<dbReference type="PANTHER" id="PTHR30244:SF36">
    <property type="entry name" value="3-OXO-GLUCOSE-6-PHOSPHATE:GLUTAMATE AMINOTRANSFERASE"/>
    <property type="match status" value="1"/>
</dbReference>
<dbReference type="SUPFAM" id="SSF53383">
    <property type="entry name" value="PLP-dependent transferases"/>
    <property type="match status" value="1"/>
</dbReference>
<dbReference type="GO" id="GO:0008483">
    <property type="term" value="F:transaminase activity"/>
    <property type="evidence" value="ECO:0007669"/>
    <property type="project" value="UniProtKB-KW"/>
</dbReference>
<evidence type="ECO:0000313" key="4">
    <source>
        <dbReference type="EMBL" id="GAA2127175.1"/>
    </source>
</evidence>
<dbReference type="EMBL" id="BAAAQQ010000012">
    <property type="protein sequence ID" value="GAA2127175.1"/>
    <property type="molecule type" value="Genomic_DNA"/>
</dbReference>
<dbReference type="Gene3D" id="3.40.640.10">
    <property type="entry name" value="Type I PLP-dependent aspartate aminotransferase-like (Major domain)"/>
    <property type="match status" value="1"/>
</dbReference>
<dbReference type="Pfam" id="PF01041">
    <property type="entry name" value="DegT_DnrJ_EryC1"/>
    <property type="match status" value="1"/>
</dbReference>
<evidence type="ECO:0000256" key="2">
    <source>
        <dbReference type="ARBA" id="ARBA00037999"/>
    </source>
</evidence>
<comment type="caution">
    <text evidence="4">The sequence shown here is derived from an EMBL/GenBank/DDBJ whole genome shotgun (WGS) entry which is preliminary data.</text>
</comment>
<sequence length="368" mass="39097">MTTRVPFNDLGRALQTQADLLRAAFEDVVASGWLVHGPHHRAFEGELAAYLGVPEVLGVASGTDALALALRAAQQVRPGQVVTAANAGGYTSVAARLVGASVHYCDVDPETHVLDGGALAELLDEISGDEVSAVVVTHLYGHQAELPEIADLCRERGILLVEDCAQAVGARRDGVAAGATGDLATFSFYPTKNLGALGDGGAVATRSAELAERVRQLRQYGWGTKYDVRLDLGTNSRLDEVQAALLRVRLPMLDGFNERRRAVIGRYSAAAPDGVRLLPADGEWHSAHLAVVETADAAGLRRHLDAHGVGTDVHYPVPDHRQPAWAQPAVHLPVTDGLVGRILSLPCFPELRDDEVDAVCRALGSYEG</sequence>
<organism evidence="4 5">
    <name type="scientific">Nocardioides bigeumensis</name>
    <dbReference type="NCBI Taxonomy" id="433657"/>
    <lineage>
        <taxon>Bacteria</taxon>
        <taxon>Bacillati</taxon>
        <taxon>Actinomycetota</taxon>
        <taxon>Actinomycetes</taxon>
        <taxon>Propionibacteriales</taxon>
        <taxon>Nocardioidaceae</taxon>
        <taxon>Nocardioides</taxon>
    </lineage>
</organism>
<evidence type="ECO:0000256" key="1">
    <source>
        <dbReference type="ARBA" id="ARBA00022898"/>
    </source>
</evidence>
<evidence type="ECO:0000313" key="5">
    <source>
        <dbReference type="Proteomes" id="UP001500575"/>
    </source>
</evidence>
<accession>A0ABP5K4M9</accession>
<keyword evidence="1 3" id="KW-0663">Pyridoxal phosphate</keyword>
<proteinExistence type="inferred from homology"/>
<dbReference type="PANTHER" id="PTHR30244">
    <property type="entry name" value="TRANSAMINASE"/>
    <property type="match status" value="1"/>
</dbReference>
<protein>
    <submittedName>
        <fullName evidence="4">DegT/DnrJ/EryC1/StrS family aminotransferase</fullName>
    </submittedName>
</protein>
<dbReference type="InterPro" id="IPR000653">
    <property type="entry name" value="DegT/StrS_aminotransferase"/>
</dbReference>
<dbReference type="InterPro" id="IPR015424">
    <property type="entry name" value="PyrdxlP-dep_Trfase"/>
</dbReference>
<comment type="similarity">
    <text evidence="2 3">Belongs to the DegT/DnrJ/EryC1 family.</text>
</comment>
<gene>
    <name evidence="4" type="ORF">GCM10009843_26340</name>
</gene>
<name>A0ABP5K4M9_9ACTN</name>
<dbReference type="InterPro" id="IPR015421">
    <property type="entry name" value="PyrdxlP-dep_Trfase_major"/>
</dbReference>
<dbReference type="Proteomes" id="UP001500575">
    <property type="component" value="Unassembled WGS sequence"/>
</dbReference>
<keyword evidence="4" id="KW-0808">Transferase</keyword>
<reference evidence="5" key="1">
    <citation type="journal article" date="2019" name="Int. J. Syst. Evol. Microbiol.">
        <title>The Global Catalogue of Microorganisms (GCM) 10K type strain sequencing project: providing services to taxonomists for standard genome sequencing and annotation.</title>
        <authorList>
            <consortium name="The Broad Institute Genomics Platform"/>
            <consortium name="The Broad Institute Genome Sequencing Center for Infectious Disease"/>
            <person name="Wu L."/>
            <person name="Ma J."/>
        </authorList>
    </citation>
    <scope>NUCLEOTIDE SEQUENCE [LARGE SCALE GENOMIC DNA]</scope>
    <source>
        <strain evidence="5">JCM 16021</strain>
    </source>
</reference>
<evidence type="ECO:0000256" key="3">
    <source>
        <dbReference type="RuleBase" id="RU004508"/>
    </source>
</evidence>